<name>E4ZMQ5_LEPMJ</name>
<evidence type="ECO:0000313" key="2">
    <source>
        <dbReference type="EMBL" id="CBX92508.1"/>
    </source>
</evidence>
<protein>
    <submittedName>
        <fullName evidence="2">Predicted protein</fullName>
    </submittedName>
</protein>
<organism evidence="3">
    <name type="scientific">Leptosphaeria maculans (strain JN3 / isolate v23.1.3 / race Av1-4-5-6-7-8)</name>
    <name type="common">Blackleg fungus</name>
    <name type="synonym">Phoma lingam</name>
    <dbReference type="NCBI Taxonomy" id="985895"/>
    <lineage>
        <taxon>Eukaryota</taxon>
        <taxon>Fungi</taxon>
        <taxon>Dikarya</taxon>
        <taxon>Ascomycota</taxon>
        <taxon>Pezizomycotina</taxon>
        <taxon>Dothideomycetes</taxon>
        <taxon>Pleosporomycetidae</taxon>
        <taxon>Pleosporales</taxon>
        <taxon>Pleosporineae</taxon>
        <taxon>Leptosphaeriaceae</taxon>
        <taxon>Plenodomus</taxon>
        <taxon>Plenodomus lingam/Leptosphaeria maculans species complex</taxon>
    </lineage>
</organism>
<dbReference type="EMBL" id="FP929094">
    <property type="protein sequence ID" value="CBX92508.1"/>
    <property type="molecule type" value="Genomic_DNA"/>
</dbReference>
<reference evidence="3" key="1">
    <citation type="journal article" date="2011" name="Nat. Commun.">
        <title>Effector diversification within compartments of the Leptosphaeria maculans genome affected by Repeat-Induced Point mutations.</title>
        <authorList>
            <person name="Rouxel T."/>
            <person name="Grandaubert J."/>
            <person name="Hane J.K."/>
            <person name="Hoede C."/>
            <person name="van de Wouw A.P."/>
            <person name="Couloux A."/>
            <person name="Dominguez V."/>
            <person name="Anthouard V."/>
            <person name="Bally P."/>
            <person name="Bourras S."/>
            <person name="Cozijnsen A.J."/>
            <person name="Ciuffetti L.M."/>
            <person name="Degrave A."/>
            <person name="Dilmaghani A."/>
            <person name="Duret L."/>
            <person name="Fudal I."/>
            <person name="Goodwin S.B."/>
            <person name="Gout L."/>
            <person name="Glaser N."/>
            <person name="Linglin J."/>
            <person name="Kema G.H.J."/>
            <person name="Lapalu N."/>
            <person name="Lawrence C.B."/>
            <person name="May K."/>
            <person name="Meyer M."/>
            <person name="Ollivier B."/>
            <person name="Poulain J."/>
            <person name="Schoch C.L."/>
            <person name="Simon A."/>
            <person name="Spatafora J.W."/>
            <person name="Stachowiak A."/>
            <person name="Turgeon B.G."/>
            <person name="Tyler B.M."/>
            <person name="Vincent D."/>
            <person name="Weissenbach J."/>
            <person name="Amselem J."/>
            <person name="Quesneville H."/>
            <person name="Oliver R.P."/>
            <person name="Wincker P."/>
            <person name="Balesdent M.-H."/>
            <person name="Howlett B.J."/>
        </authorList>
    </citation>
    <scope>NUCLEOTIDE SEQUENCE [LARGE SCALE GENOMIC DNA]</scope>
    <source>
        <strain evidence="3">JN3 / isolate v23.1.3 / race Av1-4-5-6-7-8</strain>
    </source>
</reference>
<evidence type="ECO:0000313" key="3">
    <source>
        <dbReference type="Proteomes" id="UP000002668"/>
    </source>
</evidence>
<feature type="region of interest" description="Disordered" evidence="1">
    <location>
        <begin position="26"/>
        <end position="58"/>
    </location>
</feature>
<proteinExistence type="predicted"/>
<keyword evidence="3" id="KW-1185">Reference proteome</keyword>
<accession>E4ZMQ5</accession>
<dbReference type="VEuPathDB" id="FungiDB:LEMA_uP052140.1"/>
<dbReference type="InParanoid" id="E4ZMQ5"/>
<dbReference type="AlphaFoldDB" id="E4ZMQ5"/>
<gene>
    <name evidence="2" type="ORF">LEMA_uP052140.1</name>
</gene>
<sequence>MALGREYVVFVRPSFLMPAGSRIVTRQKGQSRAGSRWDRQRNMGIGPEKFTTAIPYGH</sequence>
<dbReference type="Proteomes" id="UP000002668">
    <property type="component" value="Genome"/>
</dbReference>
<evidence type="ECO:0000256" key="1">
    <source>
        <dbReference type="SAM" id="MobiDB-lite"/>
    </source>
</evidence>
<dbReference type="HOGENOM" id="CLU_2979531_0_0_1"/>